<feature type="region of interest" description="Disordered" evidence="1">
    <location>
        <begin position="78"/>
        <end position="97"/>
    </location>
</feature>
<dbReference type="Pfam" id="PF10514">
    <property type="entry name" value="Bcl-2_BAD"/>
    <property type="match status" value="1"/>
</dbReference>
<evidence type="ECO:0000313" key="3">
    <source>
        <dbReference type="Proteomes" id="UP000824540"/>
    </source>
</evidence>
<accession>A0A8T2N3D0</accession>
<keyword evidence="3" id="KW-1185">Reference proteome</keyword>
<sequence length="221" mass="24504">MILPTYHSALRSRNVTIGHIFTFSPINPLSMDDAGDSDQSEATSELSHMSSAPLGRHPGERRGRVRVLSESEAWSAVRGTESDLREGVSEEEAPFRGRSQSAPAALWAAKRYGRQLRRMSDEFDTWLDKGGQEVKKGRNSASGRQMKASRSWFSFLWSPRETEDEVNGNPTTPPAVGPHSKGTLSQGPPALVMERHCNLPLWGWAHLTEQRPGAWGTLKLN</sequence>
<dbReference type="GO" id="GO:0006915">
    <property type="term" value="P:apoptotic process"/>
    <property type="evidence" value="ECO:0007669"/>
    <property type="project" value="InterPro"/>
</dbReference>
<dbReference type="EMBL" id="JAFBMS010000168">
    <property type="protein sequence ID" value="KAG9333940.1"/>
    <property type="molecule type" value="Genomic_DNA"/>
</dbReference>
<dbReference type="InterPro" id="IPR018868">
    <property type="entry name" value="BAD"/>
</dbReference>
<dbReference type="OrthoDB" id="8991151at2759"/>
<dbReference type="PANTHER" id="PTHR28540:SF1">
    <property type="entry name" value="BCL2-ASSOCIATED AGONIST OF CELL DEATH"/>
    <property type="match status" value="1"/>
</dbReference>
<name>A0A8T2N3D0_9TELE</name>
<feature type="region of interest" description="Disordered" evidence="1">
    <location>
        <begin position="162"/>
        <end position="188"/>
    </location>
</feature>
<evidence type="ECO:0000256" key="1">
    <source>
        <dbReference type="SAM" id="MobiDB-lite"/>
    </source>
</evidence>
<proteinExistence type="predicted"/>
<protein>
    <recommendedName>
        <fullName evidence="4">Bcl2-associated agonist of cell death</fullName>
    </recommendedName>
</protein>
<evidence type="ECO:0000313" key="2">
    <source>
        <dbReference type="EMBL" id="KAG9333940.1"/>
    </source>
</evidence>
<reference evidence="2" key="1">
    <citation type="thesis" date="2021" institute="BYU ScholarsArchive" country="Provo, UT, USA">
        <title>Applications of and Algorithms for Genome Assembly and Genomic Analyses with an Emphasis on Marine Teleosts.</title>
        <authorList>
            <person name="Pickett B.D."/>
        </authorList>
    </citation>
    <scope>NUCLEOTIDE SEQUENCE</scope>
    <source>
        <strain evidence="2">HI-2016</strain>
    </source>
</reference>
<comment type="caution">
    <text evidence="2">The sequence shown here is derived from an EMBL/GenBank/DDBJ whole genome shotgun (WGS) entry which is preliminary data.</text>
</comment>
<evidence type="ECO:0008006" key="4">
    <source>
        <dbReference type="Google" id="ProtNLM"/>
    </source>
</evidence>
<dbReference type="AlphaFoldDB" id="A0A8T2N3D0"/>
<organism evidence="2 3">
    <name type="scientific">Albula glossodonta</name>
    <name type="common">roundjaw bonefish</name>
    <dbReference type="NCBI Taxonomy" id="121402"/>
    <lineage>
        <taxon>Eukaryota</taxon>
        <taxon>Metazoa</taxon>
        <taxon>Chordata</taxon>
        <taxon>Craniata</taxon>
        <taxon>Vertebrata</taxon>
        <taxon>Euteleostomi</taxon>
        <taxon>Actinopterygii</taxon>
        <taxon>Neopterygii</taxon>
        <taxon>Teleostei</taxon>
        <taxon>Albuliformes</taxon>
        <taxon>Albulidae</taxon>
        <taxon>Albula</taxon>
    </lineage>
</organism>
<feature type="region of interest" description="Disordered" evidence="1">
    <location>
        <begin position="31"/>
        <end position="67"/>
    </location>
</feature>
<dbReference type="Proteomes" id="UP000824540">
    <property type="component" value="Unassembled WGS sequence"/>
</dbReference>
<feature type="compositionally biased region" description="Polar residues" evidence="1">
    <location>
        <begin position="40"/>
        <end position="50"/>
    </location>
</feature>
<gene>
    <name evidence="2" type="ORF">JZ751_009330</name>
</gene>
<dbReference type="PANTHER" id="PTHR28540">
    <property type="entry name" value="BCL2-ASSOCIATED AGONIST OF CELL DEATH"/>
    <property type="match status" value="1"/>
</dbReference>